<evidence type="ECO:0000313" key="5">
    <source>
        <dbReference type="Proteomes" id="UP000241890"/>
    </source>
</evidence>
<dbReference type="PANTHER" id="PTHR12280:SF20">
    <property type="entry name" value="4'-PHOSPHOPANTETHEINE PHOSPHATASE"/>
    <property type="match status" value="1"/>
</dbReference>
<dbReference type="FunCoup" id="A0A2R5G8K7">
    <property type="interactions" value="45"/>
</dbReference>
<dbReference type="SUPFAM" id="SSF53067">
    <property type="entry name" value="Actin-like ATPase domain"/>
    <property type="match status" value="2"/>
</dbReference>
<dbReference type="Proteomes" id="UP000241890">
    <property type="component" value="Unassembled WGS sequence"/>
</dbReference>
<evidence type="ECO:0000256" key="3">
    <source>
        <dbReference type="ARBA" id="ARBA00022993"/>
    </source>
</evidence>
<dbReference type="EMBL" id="BEYU01000025">
    <property type="protein sequence ID" value="GBG26875.1"/>
    <property type="molecule type" value="Genomic_DNA"/>
</dbReference>
<dbReference type="Gene3D" id="3.30.420.40">
    <property type="match status" value="1"/>
</dbReference>
<protein>
    <submittedName>
        <fullName evidence="4">Pantothenate kinase</fullName>
    </submittedName>
</protein>
<keyword evidence="4" id="KW-0418">Kinase</keyword>
<sequence length="397" mass="42833">MAVRENGQVSSGLDVGGTLAKAVIFVPEGHPQSAALHETLADIAWVEDDMRMPAIGGHLIFLKYLSSHANQAWRNVRKHDLLPRGSRVDATGGGAFKILDESMQRLGLKLHRHDEMESLMRGLLLMALVPGEAFSLRNILFKGARGPARERIETQPVQLDASAGTGFLVVNIGSGVSFVHCTKDSFERVGGSSLGGSTFLGLTALLTGEDSFDRAIDLAANGDSARVDMLVRDIYGAGKEVYGLKGTTLASSFGKMISRKNRAAARPEDIALSTLIMCSMNVAALAHLHAKTRGTRHIVFTGSFLARSGRTFKRQDEAWQHSTSELHLHKRNSIAMRTLAYAVSFWSKGERSAVFFRHEGFLGALGALTHAGVTVEHAGMPVEQPHVSEASALLSKV</sequence>
<dbReference type="InterPro" id="IPR043129">
    <property type="entry name" value="ATPase_NBD"/>
</dbReference>
<dbReference type="GO" id="GO:0005634">
    <property type="term" value="C:nucleus"/>
    <property type="evidence" value="ECO:0007669"/>
    <property type="project" value="TreeGrafter"/>
</dbReference>
<reference evidence="4 5" key="1">
    <citation type="submission" date="2017-12" db="EMBL/GenBank/DDBJ databases">
        <title>Sequencing, de novo assembly and annotation of complete genome of a new Thraustochytrid species, strain FCC1311.</title>
        <authorList>
            <person name="Sedici K."/>
            <person name="Godart F."/>
            <person name="Aiese Cigliano R."/>
            <person name="Sanseverino W."/>
            <person name="Barakat M."/>
            <person name="Ortet P."/>
            <person name="Marechal E."/>
            <person name="Cagnac O."/>
            <person name="Amato A."/>
        </authorList>
    </citation>
    <scope>NUCLEOTIDE SEQUENCE [LARGE SCALE GENOMIC DNA]</scope>
</reference>
<dbReference type="Gene3D" id="3.30.420.510">
    <property type="match status" value="1"/>
</dbReference>
<proteinExistence type="predicted"/>
<dbReference type="InterPro" id="IPR004567">
    <property type="entry name" value="Type_II_PanK"/>
</dbReference>
<keyword evidence="5" id="KW-1185">Reference proteome</keyword>
<organism evidence="4 5">
    <name type="scientific">Hondaea fermentalgiana</name>
    <dbReference type="NCBI Taxonomy" id="2315210"/>
    <lineage>
        <taxon>Eukaryota</taxon>
        <taxon>Sar</taxon>
        <taxon>Stramenopiles</taxon>
        <taxon>Bigyra</taxon>
        <taxon>Labyrinthulomycetes</taxon>
        <taxon>Thraustochytrida</taxon>
        <taxon>Thraustochytriidae</taxon>
        <taxon>Hondaea</taxon>
    </lineage>
</organism>
<keyword evidence="1" id="KW-0547">Nucleotide-binding</keyword>
<gene>
    <name evidence="4" type="ORF">FCC1311_030972</name>
</gene>
<evidence type="ECO:0000313" key="4">
    <source>
        <dbReference type="EMBL" id="GBG26875.1"/>
    </source>
</evidence>
<dbReference type="PANTHER" id="PTHR12280">
    <property type="entry name" value="PANTOTHENATE KINASE"/>
    <property type="match status" value="1"/>
</dbReference>
<dbReference type="AlphaFoldDB" id="A0A2R5G8K7"/>
<comment type="caution">
    <text evidence="4">The sequence shown here is derived from an EMBL/GenBank/DDBJ whole genome shotgun (WGS) entry which is preliminary data.</text>
</comment>
<evidence type="ECO:0000256" key="1">
    <source>
        <dbReference type="ARBA" id="ARBA00022741"/>
    </source>
</evidence>
<dbReference type="GO" id="GO:0004594">
    <property type="term" value="F:pantothenate kinase activity"/>
    <property type="evidence" value="ECO:0007669"/>
    <property type="project" value="TreeGrafter"/>
</dbReference>
<dbReference type="Pfam" id="PF03630">
    <property type="entry name" value="Fumble"/>
    <property type="match status" value="1"/>
</dbReference>
<dbReference type="GO" id="GO:0005524">
    <property type="term" value="F:ATP binding"/>
    <property type="evidence" value="ECO:0007669"/>
    <property type="project" value="UniProtKB-KW"/>
</dbReference>
<accession>A0A2R5G8K7</accession>
<dbReference type="GO" id="GO:0015937">
    <property type="term" value="P:coenzyme A biosynthetic process"/>
    <property type="evidence" value="ECO:0007669"/>
    <property type="project" value="UniProtKB-KW"/>
</dbReference>
<keyword evidence="2" id="KW-0067">ATP-binding</keyword>
<dbReference type="InParanoid" id="A0A2R5G8K7"/>
<dbReference type="OrthoDB" id="275583at2759"/>
<evidence type="ECO:0000256" key="2">
    <source>
        <dbReference type="ARBA" id="ARBA00022840"/>
    </source>
</evidence>
<dbReference type="GO" id="GO:0005829">
    <property type="term" value="C:cytosol"/>
    <property type="evidence" value="ECO:0007669"/>
    <property type="project" value="TreeGrafter"/>
</dbReference>
<keyword evidence="3" id="KW-0173">Coenzyme A biosynthesis</keyword>
<name>A0A2R5G8K7_9STRA</name>
<keyword evidence="4" id="KW-0808">Transferase</keyword>